<evidence type="ECO:0000313" key="2">
    <source>
        <dbReference type="Proteomes" id="UP000054538"/>
    </source>
</evidence>
<dbReference type="EMBL" id="KN824961">
    <property type="protein sequence ID" value="KIK96907.1"/>
    <property type="molecule type" value="Genomic_DNA"/>
</dbReference>
<keyword evidence="2" id="KW-1185">Reference proteome</keyword>
<protein>
    <submittedName>
        <fullName evidence="1">Uncharacterized protein</fullName>
    </submittedName>
</protein>
<dbReference type="AlphaFoldDB" id="A0A0D0DGB9"/>
<accession>A0A0D0DGB9</accession>
<proteinExistence type="predicted"/>
<name>A0A0D0DGB9_9AGAM</name>
<dbReference type="Proteomes" id="UP000054538">
    <property type="component" value="Unassembled WGS sequence"/>
</dbReference>
<dbReference type="InParanoid" id="A0A0D0DGB9"/>
<sequence>MATFAMYSRPSADQVSCEDVVWKRWVIRLPLRSCFQVKHVLELENLWERPRPRTPMGELTRG</sequence>
<evidence type="ECO:0000313" key="1">
    <source>
        <dbReference type="EMBL" id="KIK96907.1"/>
    </source>
</evidence>
<gene>
    <name evidence="1" type="ORF">PAXRUDRAFT_825469</name>
</gene>
<dbReference type="HOGENOM" id="CLU_2904828_0_0_1"/>
<reference evidence="2" key="2">
    <citation type="submission" date="2015-01" db="EMBL/GenBank/DDBJ databases">
        <title>Evolutionary Origins and Diversification of the Mycorrhizal Mutualists.</title>
        <authorList>
            <consortium name="DOE Joint Genome Institute"/>
            <consortium name="Mycorrhizal Genomics Consortium"/>
            <person name="Kohler A."/>
            <person name="Kuo A."/>
            <person name="Nagy L.G."/>
            <person name="Floudas D."/>
            <person name="Copeland A."/>
            <person name="Barry K.W."/>
            <person name="Cichocki N."/>
            <person name="Veneault-Fourrey C."/>
            <person name="LaButti K."/>
            <person name="Lindquist E.A."/>
            <person name="Lipzen A."/>
            <person name="Lundell T."/>
            <person name="Morin E."/>
            <person name="Murat C."/>
            <person name="Riley R."/>
            <person name="Ohm R."/>
            <person name="Sun H."/>
            <person name="Tunlid A."/>
            <person name="Henrissat B."/>
            <person name="Grigoriev I.V."/>
            <person name="Hibbett D.S."/>
            <person name="Martin F."/>
        </authorList>
    </citation>
    <scope>NUCLEOTIDE SEQUENCE [LARGE SCALE GENOMIC DNA]</scope>
    <source>
        <strain evidence="2">Ve08.2h10</strain>
    </source>
</reference>
<organism evidence="1 2">
    <name type="scientific">Paxillus rubicundulus Ve08.2h10</name>
    <dbReference type="NCBI Taxonomy" id="930991"/>
    <lineage>
        <taxon>Eukaryota</taxon>
        <taxon>Fungi</taxon>
        <taxon>Dikarya</taxon>
        <taxon>Basidiomycota</taxon>
        <taxon>Agaricomycotina</taxon>
        <taxon>Agaricomycetes</taxon>
        <taxon>Agaricomycetidae</taxon>
        <taxon>Boletales</taxon>
        <taxon>Paxilineae</taxon>
        <taxon>Paxillaceae</taxon>
        <taxon>Paxillus</taxon>
    </lineage>
</organism>
<reference evidence="1 2" key="1">
    <citation type="submission" date="2014-04" db="EMBL/GenBank/DDBJ databases">
        <authorList>
            <consortium name="DOE Joint Genome Institute"/>
            <person name="Kuo A."/>
            <person name="Kohler A."/>
            <person name="Jargeat P."/>
            <person name="Nagy L.G."/>
            <person name="Floudas D."/>
            <person name="Copeland A."/>
            <person name="Barry K.W."/>
            <person name="Cichocki N."/>
            <person name="Veneault-Fourrey C."/>
            <person name="LaButti K."/>
            <person name="Lindquist E.A."/>
            <person name="Lipzen A."/>
            <person name="Lundell T."/>
            <person name="Morin E."/>
            <person name="Murat C."/>
            <person name="Sun H."/>
            <person name="Tunlid A."/>
            <person name="Henrissat B."/>
            <person name="Grigoriev I.V."/>
            <person name="Hibbett D.S."/>
            <person name="Martin F."/>
            <person name="Nordberg H.P."/>
            <person name="Cantor M.N."/>
            <person name="Hua S.X."/>
        </authorList>
    </citation>
    <scope>NUCLEOTIDE SEQUENCE [LARGE SCALE GENOMIC DNA]</scope>
    <source>
        <strain evidence="1 2">Ve08.2h10</strain>
    </source>
</reference>